<accession>A0A0E9QSP2</accession>
<sequence>MASVHKMAEKLNSAFHGVFQSPKTYIRHNHVIAYAEYLTCPC</sequence>
<reference evidence="1" key="1">
    <citation type="submission" date="2014-11" db="EMBL/GenBank/DDBJ databases">
        <authorList>
            <person name="Amaro Gonzalez C."/>
        </authorList>
    </citation>
    <scope>NUCLEOTIDE SEQUENCE</scope>
</reference>
<evidence type="ECO:0000313" key="1">
    <source>
        <dbReference type="EMBL" id="JAH19265.1"/>
    </source>
</evidence>
<name>A0A0E9QSP2_ANGAN</name>
<protein>
    <submittedName>
        <fullName evidence="1">Uncharacterized protein</fullName>
    </submittedName>
</protein>
<dbReference type="AlphaFoldDB" id="A0A0E9QSP2"/>
<dbReference type="EMBL" id="GBXM01089312">
    <property type="protein sequence ID" value="JAH19265.1"/>
    <property type="molecule type" value="Transcribed_RNA"/>
</dbReference>
<organism evidence="1">
    <name type="scientific">Anguilla anguilla</name>
    <name type="common">European freshwater eel</name>
    <name type="synonym">Muraena anguilla</name>
    <dbReference type="NCBI Taxonomy" id="7936"/>
    <lineage>
        <taxon>Eukaryota</taxon>
        <taxon>Metazoa</taxon>
        <taxon>Chordata</taxon>
        <taxon>Craniata</taxon>
        <taxon>Vertebrata</taxon>
        <taxon>Euteleostomi</taxon>
        <taxon>Actinopterygii</taxon>
        <taxon>Neopterygii</taxon>
        <taxon>Teleostei</taxon>
        <taxon>Anguilliformes</taxon>
        <taxon>Anguillidae</taxon>
        <taxon>Anguilla</taxon>
    </lineage>
</organism>
<reference evidence="1" key="2">
    <citation type="journal article" date="2015" name="Fish Shellfish Immunol.">
        <title>Early steps in the European eel (Anguilla anguilla)-Vibrio vulnificus interaction in the gills: Role of the RtxA13 toxin.</title>
        <authorList>
            <person name="Callol A."/>
            <person name="Pajuelo D."/>
            <person name="Ebbesson L."/>
            <person name="Teles M."/>
            <person name="MacKenzie S."/>
            <person name="Amaro C."/>
        </authorList>
    </citation>
    <scope>NUCLEOTIDE SEQUENCE</scope>
</reference>
<proteinExistence type="predicted"/>